<dbReference type="InterPro" id="IPR008278">
    <property type="entry name" value="4-PPantetheinyl_Trfase_dom"/>
</dbReference>
<evidence type="ECO:0000256" key="1">
    <source>
        <dbReference type="ARBA" id="ARBA00010990"/>
    </source>
</evidence>
<feature type="domain" description="4'-phosphopantetheinyl transferase" evidence="3">
    <location>
        <begin position="127"/>
        <end position="238"/>
    </location>
</feature>
<comment type="similarity">
    <text evidence="1">Belongs to the P-Pant transferase superfamily. Gsp/Sfp/HetI/AcpT family.</text>
</comment>
<protein>
    <recommendedName>
        <fullName evidence="3">4'-phosphopantetheinyl transferase domain-containing protein</fullName>
    </recommendedName>
</protein>
<dbReference type="Pfam" id="PF01648">
    <property type="entry name" value="ACPS"/>
    <property type="match status" value="1"/>
</dbReference>
<keyword evidence="5" id="KW-1185">Reference proteome</keyword>
<dbReference type="SUPFAM" id="SSF56214">
    <property type="entry name" value="4'-phosphopantetheinyl transferase"/>
    <property type="match status" value="1"/>
</dbReference>
<dbReference type="InterPro" id="IPR050559">
    <property type="entry name" value="P-Pant_transferase_sf"/>
</dbReference>
<accession>A0A917IRW7</accession>
<evidence type="ECO:0000256" key="2">
    <source>
        <dbReference type="ARBA" id="ARBA00022679"/>
    </source>
</evidence>
<dbReference type="GO" id="GO:0008897">
    <property type="term" value="F:holo-[acyl-carrier-protein] synthase activity"/>
    <property type="evidence" value="ECO:0007669"/>
    <property type="project" value="InterPro"/>
</dbReference>
<proteinExistence type="inferred from homology"/>
<dbReference type="GO" id="GO:0005829">
    <property type="term" value="C:cytosol"/>
    <property type="evidence" value="ECO:0007669"/>
    <property type="project" value="TreeGrafter"/>
</dbReference>
<gene>
    <name evidence="4" type="ORF">GCM10007359_10830</name>
</gene>
<dbReference type="PANTHER" id="PTHR12215:SF10">
    <property type="entry name" value="L-AMINOADIPATE-SEMIALDEHYDE DEHYDROGENASE-PHOSPHOPANTETHEINYL TRANSFERASE"/>
    <property type="match status" value="1"/>
</dbReference>
<dbReference type="GO" id="GO:0000287">
    <property type="term" value="F:magnesium ion binding"/>
    <property type="evidence" value="ECO:0007669"/>
    <property type="project" value="InterPro"/>
</dbReference>
<evidence type="ECO:0000313" key="5">
    <source>
        <dbReference type="Proteomes" id="UP000600171"/>
    </source>
</evidence>
<keyword evidence="2" id="KW-0808">Transferase</keyword>
<evidence type="ECO:0000259" key="3">
    <source>
        <dbReference type="Pfam" id="PF01648"/>
    </source>
</evidence>
<dbReference type="Proteomes" id="UP000600171">
    <property type="component" value="Unassembled WGS sequence"/>
</dbReference>
<dbReference type="RefSeq" id="WP_188359259.1">
    <property type="nucleotide sequence ID" value="NZ_BMDC01000001.1"/>
</dbReference>
<dbReference type="EMBL" id="BMDC01000001">
    <property type="protein sequence ID" value="GGH61555.1"/>
    <property type="molecule type" value="Genomic_DNA"/>
</dbReference>
<dbReference type="GO" id="GO:0019878">
    <property type="term" value="P:lysine biosynthetic process via aminoadipic acid"/>
    <property type="evidence" value="ECO:0007669"/>
    <property type="project" value="TreeGrafter"/>
</dbReference>
<dbReference type="InterPro" id="IPR037143">
    <property type="entry name" value="4-PPantetheinyl_Trfase_dom_sf"/>
</dbReference>
<dbReference type="PANTHER" id="PTHR12215">
    <property type="entry name" value="PHOSPHOPANTETHEINE TRANSFERASE"/>
    <property type="match status" value="1"/>
</dbReference>
<sequence length="265" mass="28292">MASSHAQQVDVFVMPSAVLRSGHGVNWLSFVGIAEQMKAAEYRSADDATLYAAQQTLMRAMAASALGVRPTAAADIPVDRSCRVCRNSSEHGKPLIAGVNLSMSRTTGMVAGALTSGDMTEDGAARLGADIERLRGNFLDGFDRVALTEAETTAVEALDRETAQLLRLLLWTGKEAVLKATGHGLVAGPDAVEFSPQDFPRDPAAVAGFSTRGVLTLAGQEAQEFWVGWQVQGEYFIAVALDRPLELKLHPVTTPLEVKRIIEAS</sequence>
<dbReference type="AlphaFoldDB" id="A0A917IRW7"/>
<comment type="caution">
    <text evidence="4">The sequence shown here is derived from an EMBL/GenBank/DDBJ whole genome shotgun (WGS) entry which is preliminary data.</text>
</comment>
<evidence type="ECO:0000313" key="4">
    <source>
        <dbReference type="EMBL" id="GGH61555.1"/>
    </source>
</evidence>
<dbReference type="Gene3D" id="3.90.470.20">
    <property type="entry name" value="4'-phosphopantetheinyl transferase domain"/>
    <property type="match status" value="2"/>
</dbReference>
<reference evidence="4 5" key="1">
    <citation type="journal article" date="2014" name="Int. J. Syst. Evol. Microbiol.">
        <title>Complete genome sequence of Corynebacterium casei LMG S-19264T (=DSM 44701T), isolated from a smear-ripened cheese.</title>
        <authorList>
            <consortium name="US DOE Joint Genome Institute (JGI-PGF)"/>
            <person name="Walter F."/>
            <person name="Albersmeier A."/>
            <person name="Kalinowski J."/>
            <person name="Ruckert C."/>
        </authorList>
    </citation>
    <scope>NUCLEOTIDE SEQUENCE [LARGE SCALE GENOMIC DNA]</scope>
    <source>
        <strain evidence="4 5">CCM 8669</strain>
    </source>
</reference>
<name>A0A917IRW7_9MICC</name>
<organism evidence="4 5">
    <name type="scientific">Rothia aerolata</name>
    <dbReference type="NCBI Taxonomy" id="1812262"/>
    <lineage>
        <taxon>Bacteria</taxon>
        <taxon>Bacillati</taxon>
        <taxon>Actinomycetota</taxon>
        <taxon>Actinomycetes</taxon>
        <taxon>Micrococcales</taxon>
        <taxon>Micrococcaceae</taxon>
        <taxon>Rothia</taxon>
    </lineage>
</organism>